<reference evidence="1" key="1">
    <citation type="journal article" date="2015" name="ISME J.">
        <title>Draft Genome Sequence of Streptomyces incarnatus NRRL8089, which Produces the Nucleoside Antibiotic Sinefungin.</title>
        <authorList>
            <person name="Oshima K."/>
            <person name="Hattori M."/>
            <person name="Shimizu H."/>
            <person name="Fukuda K."/>
            <person name="Nemoto M."/>
            <person name="Inagaki K."/>
            <person name="Tamura T."/>
        </authorList>
    </citation>
    <scope>NUCLEOTIDE SEQUENCE</scope>
    <source>
        <strain evidence="1">FACHB-1277</strain>
    </source>
</reference>
<evidence type="ECO:0000313" key="1">
    <source>
        <dbReference type="EMBL" id="MBD2152300.1"/>
    </source>
</evidence>
<name>A0A926Z7Z0_9CYAN</name>
<proteinExistence type="predicted"/>
<evidence type="ECO:0000313" key="2">
    <source>
        <dbReference type="Proteomes" id="UP000631421"/>
    </source>
</evidence>
<organism evidence="1 2">
    <name type="scientific">Pseudanabaena cinerea FACHB-1277</name>
    <dbReference type="NCBI Taxonomy" id="2949581"/>
    <lineage>
        <taxon>Bacteria</taxon>
        <taxon>Bacillati</taxon>
        <taxon>Cyanobacteriota</taxon>
        <taxon>Cyanophyceae</taxon>
        <taxon>Pseudanabaenales</taxon>
        <taxon>Pseudanabaenaceae</taxon>
        <taxon>Pseudanabaena</taxon>
        <taxon>Pseudanabaena cinerea</taxon>
    </lineage>
</organism>
<dbReference type="Proteomes" id="UP000631421">
    <property type="component" value="Unassembled WGS sequence"/>
</dbReference>
<keyword evidence="2" id="KW-1185">Reference proteome</keyword>
<reference evidence="1" key="2">
    <citation type="submission" date="2020-08" db="EMBL/GenBank/DDBJ databases">
        <authorList>
            <person name="Chen M."/>
            <person name="Teng W."/>
            <person name="Zhao L."/>
            <person name="Hu C."/>
            <person name="Zhou Y."/>
            <person name="Han B."/>
            <person name="Song L."/>
            <person name="Shu W."/>
        </authorList>
    </citation>
    <scope>NUCLEOTIDE SEQUENCE</scope>
    <source>
        <strain evidence="1">FACHB-1277</strain>
    </source>
</reference>
<dbReference type="EMBL" id="JACJPY010000095">
    <property type="protein sequence ID" value="MBD2152300.1"/>
    <property type="molecule type" value="Genomic_DNA"/>
</dbReference>
<dbReference type="RefSeq" id="WP_190352709.1">
    <property type="nucleotide sequence ID" value="NZ_JACJPY010000095.1"/>
</dbReference>
<dbReference type="AlphaFoldDB" id="A0A926Z7Z0"/>
<sequence>MNKAQVWFCCLSVLHCPMSVEDKIKTLEIALFSEIDNLDFVNVPETGLEPFDKAVKSYAVKLTQDIGNE</sequence>
<protein>
    <submittedName>
        <fullName evidence="1">Uncharacterized protein</fullName>
    </submittedName>
</protein>
<gene>
    <name evidence="1" type="ORF">H6F44_19580</name>
</gene>
<accession>A0A926Z7Z0</accession>
<comment type="caution">
    <text evidence="1">The sequence shown here is derived from an EMBL/GenBank/DDBJ whole genome shotgun (WGS) entry which is preliminary data.</text>
</comment>